<dbReference type="SUPFAM" id="SSF55729">
    <property type="entry name" value="Acyl-CoA N-acyltransferases (Nat)"/>
    <property type="match status" value="1"/>
</dbReference>
<name>A0ABV9KV96_9BACT</name>
<dbReference type="GO" id="GO:0016746">
    <property type="term" value="F:acyltransferase activity"/>
    <property type="evidence" value="ECO:0007669"/>
    <property type="project" value="UniProtKB-KW"/>
</dbReference>
<comment type="caution">
    <text evidence="2">The sequence shown here is derived from an EMBL/GenBank/DDBJ whole genome shotgun (WGS) entry which is preliminary data.</text>
</comment>
<dbReference type="EC" id="2.3.1.-" evidence="2"/>
<dbReference type="EMBL" id="JBHSGN010000064">
    <property type="protein sequence ID" value="MFC4673903.1"/>
    <property type="molecule type" value="Genomic_DNA"/>
</dbReference>
<dbReference type="RefSeq" id="WP_379995649.1">
    <property type="nucleotide sequence ID" value="NZ_JBHSGN010000064.1"/>
</dbReference>
<keyword evidence="3" id="KW-1185">Reference proteome</keyword>
<accession>A0ABV9KV96</accession>
<dbReference type="InterPro" id="IPR016181">
    <property type="entry name" value="Acyl_CoA_acyltransferase"/>
</dbReference>
<dbReference type="InterPro" id="IPR014710">
    <property type="entry name" value="RmlC-like_jellyroll"/>
</dbReference>
<dbReference type="Gene3D" id="2.60.120.10">
    <property type="entry name" value="Jelly Rolls"/>
    <property type="match status" value="1"/>
</dbReference>
<evidence type="ECO:0000313" key="3">
    <source>
        <dbReference type="Proteomes" id="UP001596023"/>
    </source>
</evidence>
<dbReference type="InterPro" id="IPR000182">
    <property type="entry name" value="GNAT_dom"/>
</dbReference>
<dbReference type="CDD" id="cd04301">
    <property type="entry name" value="NAT_SF"/>
    <property type="match status" value="1"/>
</dbReference>
<keyword evidence="2" id="KW-0808">Transferase</keyword>
<dbReference type="Gene3D" id="3.40.630.30">
    <property type="match status" value="1"/>
</dbReference>
<proteinExistence type="predicted"/>
<evidence type="ECO:0000313" key="2">
    <source>
        <dbReference type="EMBL" id="MFC4673903.1"/>
    </source>
</evidence>
<keyword evidence="2" id="KW-0012">Acyltransferase</keyword>
<dbReference type="Proteomes" id="UP001596023">
    <property type="component" value="Unassembled WGS sequence"/>
</dbReference>
<gene>
    <name evidence="2" type="ORF">ACFO6W_09380</name>
</gene>
<reference evidence="3" key="1">
    <citation type="journal article" date="2019" name="Int. J. Syst. Evol. Microbiol.">
        <title>The Global Catalogue of Microorganisms (GCM) 10K type strain sequencing project: providing services to taxonomists for standard genome sequencing and annotation.</title>
        <authorList>
            <consortium name="The Broad Institute Genomics Platform"/>
            <consortium name="The Broad Institute Genome Sequencing Center for Infectious Disease"/>
            <person name="Wu L."/>
            <person name="Ma J."/>
        </authorList>
    </citation>
    <scope>NUCLEOTIDE SEQUENCE [LARGE SCALE GENOMIC DNA]</scope>
    <source>
        <strain evidence="3">CCUG 66188</strain>
    </source>
</reference>
<sequence>MITPLIIKYKSREYEEMLILRTKILREPLGLTFTDEDITMDKDDMLLGLILSEKQKMVACCILTRLNNKTVKMRQMAVDTEVQKSGLGTSMLSFAEYVAEREGFEKIVLHARKVAMGFYRKYDYKIVGEEFTEVGIPHFEMEKQIKMEKEKQQVIDEVSKYIDITLTPFGKSQRGVIDVEKRDPMYDGNGVVYMLSVFEKGELVNNRIGTYMVLLNKGDQAGFHEHGTKKEQELYVLVHGEGEYIEREGQDKITRKFNLKKGNVTSIQGDDNYHSIINTGDEPLIIFVVTTYEKA</sequence>
<dbReference type="PROSITE" id="PS51186">
    <property type="entry name" value="GNAT"/>
    <property type="match status" value="1"/>
</dbReference>
<evidence type="ECO:0000259" key="1">
    <source>
        <dbReference type="PROSITE" id="PS51186"/>
    </source>
</evidence>
<protein>
    <submittedName>
        <fullName evidence="2">GNAT family N-acetyltransferase</fullName>
        <ecNumber evidence="2">2.3.1.-</ecNumber>
    </submittedName>
</protein>
<dbReference type="InterPro" id="IPR011051">
    <property type="entry name" value="RmlC_Cupin_sf"/>
</dbReference>
<organism evidence="2 3">
    <name type="scientific">Dysgonomonas termitidis</name>
    <dbReference type="NCBI Taxonomy" id="1516126"/>
    <lineage>
        <taxon>Bacteria</taxon>
        <taxon>Pseudomonadati</taxon>
        <taxon>Bacteroidota</taxon>
        <taxon>Bacteroidia</taxon>
        <taxon>Bacteroidales</taxon>
        <taxon>Dysgonomonadaceae</taxon>
        <taxon>Dysgonomonas</taxon>
    </lineage>
</organism>
<dbReference type="Pfam" id="PF13673">
    <property type="entry name" value="Acetyltransf_10"/>
    <property type="match status" value="1"/>
</dbReference>
<feature type="domain" description="N-acetyltransferase" evidence="1">
    <location>
        <begin position="4"/>
        <end position="146"/>
    </location>
</feature>
<dbReference type="SUPFAM" id="SSF51182">
    <property type="entry name" value="RmlC-like cupins"/>
    <property type="match status" value="1"/>
</dbReference>